<dbReference type="PRINTS" id="PR00385">
    <property type="entry name" value="P450"/>
</dbReference>
<dbReference type="PANTHER" id="PTHR24286:SF256">
    <property type="entry name" value="CYTOCHROME P450 FAMILY PROTEIN"/>
    <property type="match status" value="1"/>
</dbReference>
<dbReference type="PRINTS" id="PR00465">
    <property type="entry name" value="EP450IV"/>
</dbReference>
<dbReference type="GO" id="GO:0020037">
    <property type="term" value="F:heme binding"/>
    <property type="evidence" value="ECO:0007669"/>
    <property type="project" value="InterPro"/>
</dbReference>
<dbReference type="GO" id="GO:0005506">
    <property type="term" value="F:iron ion binding"/>
    <property type="evidence" value="ECO:0007669"/>
    <property type="project" value="InterPro"/>
</dbReference>
<dbReference type="AlphaFoldDB" id="A0AAD4XMQ6"/>
<protein>
    <recommendedName>
        <fullName evidence="11">Cytochrome P450</fullName>
    </recommendedName>
</protein>
<dbReference type="PANTHER" id="PTHR24286">
    <property type="entry name" value="CYTOCHROME P450 26"/>
    <property type="match status" value="1"/>
</dbReference>
<dbReference type="Proteomes" id="UP001202328">
    <property type="component" value="Unassembled WGS sequence"/>
</dbReference>
<dbReference type="Pfam" id="PF00067">
    <property type="entry name" value="p450"/>
    <property type="match status" value="1"/>
</dbReference>
<keyword evidence="8" id="KW-1133">Transmembrane helix</keyword>
<evidence type="ECO:0000313" key="10">
    <source>
        <dbReference type="Proteomes" id="UP001202328"/>
    </source>
</evidence>
<dbReference type="CDD" id="cd11043">
    <property type="entry name" value="CYP90-like"/>
    <property type="match status" value="1"/>
</dbReference>
<reference evidence="9" key="1">
    <citation type="submission" date="2022-04" db="EMBL/GenBank/DDBJ databases">
        <title>A functionally conserved STORR gene fusion in Papaver species that diverged 16.8 million years ago.</title>
        <authorList>
            <person name="Catania T."/>
        </authorList>
    </citation>
    <scope>NUCLEOTIDE SEQUENCE</scope>
    <source>
        <strain evidence="9">S-188037</strain>
    </source>
</reference>
<dbReference type="InterPro" id="IPR036396">
    <property type="entry name" value="Cyt_P450_sf"/>
</dbReference>
<keyword evidence="8" id="KW-0812">Transmembrane</keyword>
<name>A0AAD4XMQ6_9MAGN</name>
<evidence type="ECO:0000256" key="5">
    <source>
        <dbReference type="ARBA" id="ARBA00023004"/>
    </source>
</evidence>
<keyword evidence="6 7" id="KW-0349">Heme</keyword>
<organism evidence="9 10">
    <name type="scientific">Papaver atlanticum</name>
    <dbReference type="NCBI Taxonomy" id="357466"/>
    <lineage>
        <taxon>Eukaryota</taxon>
        <taxon>Viridiplantae</taxon>
        <taxon>Streptophyta</taxon>
        <taxon>Embryophyta</taxon>
        <taxon>Tracheophyta</taxon>
        <taxon>Spermatophyta</taxon>
        <taxon>Magnoliopsida</taxon>
        <taxon>Ranunculales</taxon>
        <taxon>Papaveraceae</taxon>
        <taxon>Papaveroideae</taxon>
        <taxon>Papaver</taxon>
    </lineage>
</organism>
<comment type="cofactor">
    <cofactor evidence="1 6">
        <name>heme</name>
        <dbReference type="ChEBI" id="CHEBI:30413"/>
    </cofactor>
</comment>
<keyword evidence="3 6" id="KW-0479">Metal-binding</keyword>
<dbReference type="GO" id="GO:0004497">
    <property type="term" value="F:monooxygenase activity"/>
    <property type="evidence" value="ECO:0007669"/>
    <property type="project" value="UniProtKB-KW"/>
</dbReference>
<keyword evidence="8" id="KW-0472">Membrane</keyword>
<dbReference type="InterPro" id="IPR002403">
    <property type="entry name" value="Cyt_P450_E_grp-IV"/>
</dbReference>
<evidence type="ECO:0000256" key="7">
    <source>
        <dbReference type="RuleBase" id="RU000461"/>
    </source>
</evidence>
<proteinExistence type="inferred from homology"/>
<evidence type="ECO:0000256" key="8">
    <source>
        <dbReference type="SAM" id="Phobius"/>
    </source>
</evidence>
<evidence type="ECO:0000256" key="2">
    <source>
        <dbReference type="ARBA" id="ARBA00010617"/>
    </source>
</evidence>
<comment type="similarity">
    <text evidence="2 7">Belongs to the cytochrome P450 family.</text>
</comment>
<keyword evidence="5 6" id="KW-0408">Iron</keyword>
<dbReference type="FunFam" id="1.10.630.10:FF:000022">
    <property type="entry name" value="Taxadiene 5-alpha hydroxylase"/>
    <property type="match status" value="1"/>
</dbReference>
<accession>A0AAD4XMQ6</accession>
<dbReference type="SUPFAM" id="SSF48264">
    <property type="entry name" value="Cytochrome P450"/>
    <property type="match status" value="1"/>
</dbReference>
<feature type="binding site" description="axial binding residue" evidence="6">
    <location>
        <position position="443"/>
    </location>
    <ligand>
        <name>heme</name>
        <dbReference type="ChEBI" id="CHEBI:30413"/>
    </ligand>
    <ligandPart>
        <name>Fe</name>
        <dbReference type="ChEBI" id="CHEBI:18248"/>
    </ligandPart>
</feature>
<keyword evidence="4 7" id="KW-0560">Oxidoreductase</keyword>
<evidence type="ECO:0000313" key="9">
    <source>
        <dbReference type="EMBL" id="KAI3926200.1"/>
    </source>
</evidence>
<dbReference type="InterPro" id="IPR001128">
    <property type="entry name" value="Cyt_P450"/>
</dbReference>
<evidence type="ECO:0000256" key="1">
    <source>
        <dbReference type="ARBA" id="ARBA00001971"/>
    </source>
</evidence>
<keyword evidence="10" id="KW-1185">Reference proteome</keyword>
<dbReference type="GO" id="GO:0016125">
    <property type="term" value="P:sterol metabolic process"/>
    <property type="evidence" value="ECO:0007669"/>
    <property type="project" value="TreeGrafter"/>
</dbReference>
<dbReference type="Gene3D" id="1.10.630.10">
    <property type="entry name" value="Cytochrome P450"/>
    <property type="match status" value="1"/>
</dbReference>
<dbReference type="InterPro" id="IPR017972">
    <property type="entry name" value="Cyt_P450_CS"/>
</dbReference>
<sequence length="502" mass="56988">MSTFPVLIVVSVITLLFLFKLVRKHKRDSTKNYPNGSMGFLPVIGESLSFVKAQKANRGQEWVEERVAKYGPIFKTSLMGGPTVFITGRAGTKFVLGAETEVLVPRQPVTISSIMGKHNLFEVAGTKRYKPIRQAMMSFLKPDSLQGHIKRMDSMVNARIDKDTRGKETITTLSFMKKLTFHVACQILFGITDDPTEQALYEEFGHCFEAMWSAPLNFPGTTFRKGIQARKRIVKKILPIMEKRKEQIKKGTLNPMNDVLSCMLSLETEAAENDDQEEPITMNEVIDNFVAMMIASHDSSASVLTWVIWKLAKDREIYDNVVKEQMSITDERKQRQQQGGGEADGRLTWGDVAKMKYTWRVVQEVMRVIPPFFGSFRTAIKDTSYGGYDIPKGWQVFWVAYATHMNNDIFNDPAKFDPSRFDSKSNIISPYSYLPFGAGHHTCIGLEFSRVEALVVLHHMVTKFEWSLVNSDEKITRLALPYPEMGLPINLIPKNSCWSPIP</sequence>
<gene>
    <name evidence="9" type="ORF">MKW98_028336</name>
</gene>
<dbReference type="GO" id="GO:0033075">
    <property type="term" value="P:isoquinoline alkaloid biosynthetic process"/>
    <property type="evidence" value="ECO:0007669"/>
    <property type="project" value="UniProtKB-ARBA"/>
</dbReference>
<keyword evidence="7" id="KW-0503">Monooxygenase</keyword>
<comment type="caution">
    <text evidence="9">The sequence shown here is derived from an EMBL/GenBank/DDBJ whole genome shotgun (WGS) entry which is preliminary data.</text>
</comment>
<dbReference type="PROSITE" id="PS00086">
    <property type="entry name" value="CYTOCHROME_P450"/>
    <property type="match status" value="1"/>
</dbReference>
<feature type="transmembrane region" description="Helical" evidence="8">
    <location>
        <begin position="6"/>
        <end position="22"/>
    </location>
</feature>
<evidence type="ECO:0000256" key="4">
    <source>
        <dbReference type="ARBA" id="ARBA00023002"/>
    </source>
</evidence>
<dbReference type="EMBL" id="JAJJMB010008071">
    <property type="protein sequence ID" value="KAI3926200.1"/>
    <property type="molecule type" value="Genomic_DNA"/>
</dbReference>
<evidence type="ECO:0000256" key="6">
    <source>
        <dbReference type="PIRSR" id="PIRSR602403-1"/>
    </source>
</evidence>
<evidence type="ECO:0008006" key="11">
    <source>
        <dbReference type="Google" id="ProtNLM"/>
    </source>
</evidence>
<evidence type="ECO:0000256" key="3">
    <source>
        <dbReference type="ARBA" id="ARBA00022723"/>
    </source>
</evidence>
<dbReference type="GO" id="GO:0016705">
    <property type="term" value="F:oxidoreductase activity, acting on paired donors, with incorporation or reduction of molecular oxygen"/>
    <property type="evidence" value="ECO:0007669"/>
    <property type="project" value="InterPro"/>
</dbReference>